<dbReference type="Proteomes" id="UP001235849">
    <property type="component" value="Unassembled WGS sequence"/>
</dbReference>
<dbReference type="RefSeq" id="WP_283765278.1">
    <property type="nucleotide sequence ID" value="NZ_JAQOSO010000009.1"/>
</dbReference>
<dbReference type="PANTHER" id="PTHR30032:SF4">
    <property type="entry name" value="AMIDASE ENHANCER"/>
    <property type="match status" value="1"/>
</dbReference>
<accession>A0ABT7B188</accession>
<keyword evidence="3" id="KW-1185">Reference proteome</keyword>
<evidence type="ECO:0000313" key="2">
    <source>
        <dbReference type="EMBL" id="MDJ1172899.1"/>
    </source>
</evidence>
<sequence length="538" mass="60582">MGIQPKQWVSAAMMSLAMVGLSALPGWSQVDRLLKIGIEQRFGDQAGETLTLNALPGDRLTLRYATTEGEGTLETNSLKLQIEMKPLPQPMVEERVVLSTHRSFESAEHDAQQWRERGLEVEIANPKRWQVWAKREVYNTPLLRRMLLDSLKSEGNTIAHIETKVLRTYPQPYWVVNGYRYNRRSLEIDSGSDRIQVVHTGGTTRLYGGSLRMQPNAYGDYTLVNFVPLETYLRGVVPHEIGPQAPPAAVEAQAILARTYTLRNLRRFAIDDYELCATTDCQVYWGLGDASARADRAISATRSLVATYENELVDALYSSTTGGITAPFEDVWNGPARPYLQARVDSTGAIWDLSWKSLGNEANLREFLNLKQGFNETGWNRFRWRYSTSLKDMAEFLNKYLSNRNHPMAGIQKIESVKVTERAPSGRVLTMEVQTDKGPLEISKDQIRNAFYPPISTLFYLDPMLDENQALKGYTFVGGGFGHGVGLSQTGAYNLAELGWSGEQIVQFYFPGTQIQPLNEAIVFWRDPMVTENSDDQG</sequence>
<gene>
    <name evidence="2" type="ORF">PMG25_02215</name>
</gene>
<name>A0ABT7B188_9CYAN</name>
<dbReference type="InterPro" id="IPR013486">
    <property type="entry name" value="SpoIID/LytB"/>
</dbReference>
<dbReference type="EMBL" id="JAQOSO010000009">
    <property type="protein sequence ID" value="MDJ1172899.1"/>
    <property type="molecule type" value="Genomic_DNA"/>
</dbReference>
<comment type="caution">
    <text evidence="2">The sequence shown here is derived from an EMBL/GenBank/DDBJ whole genome shotgun (WGS) entry which is preliminary data.</text>
</comment>
<organism evidence="2 3">
    <name type="scientific">Roseofilum capinflatum BLCC-M114</name>
    <dbReference type="NCBI Taxonomy" id="3022440"/>
    <lineage>
        <taxon>Bacteria</taxon>
        <taxon>Bacillati</taxon>
        <taxon>Cyanobacteriota</taxon>
        <taxon>Cyanophyceae</taxon>
        <taxon>Desertifilales</taxon>
        <taxon>Desertifilaceae</taxon>
        <taxon>Roseofilum</taxon>
        <taxon>Roseofilum capinflatum</taxon>
    </lineage>
</organism>
<proteinExistence type="predicted"/>
<dbReference type="InterPro" id="IPR013693">
    <property type="entry name" value="SpoIID/LytB_N"/>
</dbReference>
<dbReference type="Pfam" id="PF08486">
    <property type="entry name" value="SpoIID"/>
    <property type="match status" value="1"/>
</dbReference>
<protein>
    <submittedName>
        <fullName evidence="2">SpoIID/LytB domain-containing protein</fullName>
    </submittedName>
</protein>
<dbReference type="NCBIfam" id="TIGR02669">
    <property type="entry name" value="SpoIID_LytB"/>
    <property type="match status" value="1"/>
</dbReference>
<feature type="domain" description="Sporulation stage II protein D amidase enhancer LytB N-terminal" evidence="1">
    <location>
        <begin position="219"/>
        <end position="308"/>
    </location>
</feature>
<dbReference type="InterPro" id="IPR051922">
    <property type="entry name" value="Bact_Sporulation_Assoc"/>
</dbReference>
<reference evidence="2 3" key="1">
    <citation type="submission" date="2023-01" db="EMBL/GenBank/DDBJ databases">
        <title>Novel diversity within Roseofilum (Cyanobacteria; Desertifilaceae) from marine benthic mats with descriptions of four novel species.</title>
        <authorList>
            <person name="Wang Y."/>
            <person name="Berthold D.E."/>
            <person name="Hu J."/>
            <person name="Lefler F.W."/>
            <person name="Laughinghouse H.D. IV."/>
        </authorList>
    </citation>
    <scope>NUCLEOTIDE SEQUENCE [LARGE SCALE GENOMIC DNA]</scope>
    <source>
        <strain evidence="2 3">BLCC-M114</strain>
    </source>
</reference>
<dbReference type="PANTHER" id="PTHR30032">
    <property type="entry name" value="N-ACETYLMURAMOYL-L-ALANINE AMIDASE-RELATED"/>
    <property type="match status" value="1"/>
</dbReference>
<evidence type="ECO:0000313" key="3">
    <source>
        <dbReference type="Proteomes" id="UP001235849"/>
    </source>
</evidence>
<evidence type="ECO:0000259" key="1">
    <source>
        <dbReference type="Pfam" id="PF08486"/>
    </source>
</evidence>